<keyword evidence="2" id="KW-1185">Reference proteome</keyword>
<dbReference type="Proteomes" id="UP001257948">
    <property type="component" value="Unassembled WGS sequence"/>
</dbReference>
<accession>A0ABU3LVZ2</accession>
<reference evidence="2" key="1">
    <citation type="submission" date="2023-07" db="EMBL/GenBank/DDBJ databases">
        <title>Draft genome sequence of the endophytic actinobacterium Streptomyces justiciae WPN32, a potential antibiotic producer.</title>
        <authorList>
            <person name="Yasawong M."/>
            <person name="Pana W."/>
            <person name="Ganta P."/>
            <person name="Santapan N."/>
            <person name="Songngamsuk T."/>
            <person name="Phatcharaharikarn M."/>
            <person name="Kerdtoob S."/>
            <person name="Nantapong N."/>
        </authorList>
    </citation>
    <scope>NUCLEOTIDE SEQUENCE [LARGE SCALE GENOMIC DNA]</scope>
    <source>
        <strain evidence="2">WPN32</strain>
    </source>
</reference>
<proteinExistence type="predicted"/>
<dbReference type="RefSeq" id="WP_314202948.1">
    <property type="nucleotide sequence ID" value="NZ_JAVTLL010000014.1"/>
</dbReference>
<dbReference type="EMBL" id="JAVTLL010000014">
    <property type="protein sequence ID" value="MDT7843399.1"/>
    <property type="molecule type" value="Genomic_DNA"/>
</dbReference>
<comment type="caution">
    <text evidence="1">The sequence shown here is derived from an EMBL/GenBank/DDBJ whole genome shotgun (WGS) entry which is preliminary data.</text>
</comment>
<gene>
    <name evidence="1" type="ORF">RQC66_21995</name>
</gene>
<name>A0ABU3LVZ2_9ACTN</name>
<organism evidence="1 2">
    <name type="scientific">Streptomyces justiciae</name>
    <dbReference type="NCBI Taxonomy" id="2780140"/>
    <lineage>
        <taxon>Bacteria</taxon>
        <taxon>Bacillati</taxon>
        <taxon>Actinomycetota</taxon>
        <taxon>Actinomycetes</taxon>
        <taxon>Kitasatosporales</taxon>
        <taxon>Streptomycetaceae</taxon>
        <taxon>Streptomyces</taxon>
    </lineage>
</organism>
<evidence type="ECO:0000313" key="1">
    <source>
        <dbReference type="EMBL" id="MDT7843399.1"/>
    </source>
</evidence>
<sequence>MTSVVIEESLMVGSLEAPAVTLLGSLDDGQGANGIVLDGASPKPVLAIIYNGNM</sequence>
<evidence type="ECO:0000313" key="2">
    <source>
        <dbReference type="Proteomes" id="UP001257948"/>
    </source>
</evidence>
<protein>
    <submittedName>
        <fullName evidence="1">Uncharacterized protein</fullName>
    </submittedName>
</protein>